<sequence length="219" mass="22411">MKVSAILSFASLAAALPSLRTSSTNSNAPFVVTAARSGSPIHYLPLTASGGHFWLGSKSQTYCPSSVGSSCHQQNDTIIHGGNFLDVIVPGGQEIYVDGTGALSFTQPHSAYMPGSVTGQFKYSPSQSIGTWTFSGQGASGFMACPVPQGPSSSSATPSATASPSATATPSSAARPQWQVYAALQNATVPSGKVSDCLGFVALAVPANVTSNQLAWEYI</sequence>
<gene>
    <name evidence="3" type="ORF">PENDEC_c006G00866</name>
</gene>
<keyword evidence="4" id="KW-1185">Reference proteome</keyword>
<dbReference type="AlphaFoldDB" id="A0A1V6PFJ8"/>
<dbReference type="PANTHER" id="PTHR42047">
    <property type="entry name" value="PROTEIN, PUTATIVE (AFU_ORTHOLOGUE AFUA_6G03560)-RELATED"/>
    <property type="match status" value="1"/>
</dbReference>
<dbReference type="EMBL" id="MDYL01000006">
    <property type="protein sequence ID" value="OQD75795.1"/>
    <property type="molecule type" value="Genomic_DNA"/>
</dbReference>
<comment type="caution">
    <text evidence="3">The sequence shown here is derived from an EMBL/GenBank/DDBJ whole genome shotgun (WGS) entry which is preliminary data.</text>
</comment>
<dbReference type="STRING" id="69771.A0A1V6PFJ8"/>
<dbReference type="OMA" id="MACPTTN"/>
<protein>
    <recommendedName>
        <fullName evidence="5">IgE-binding protein</fullName>
    </recommendedName>
</protein>
<evidence type="ECO:0000256" key="1">
    <source>
        <dbReference type="SAM" id="MobiDB-lite"/>
    </source>
</evidence>
<keyword evidence="2" id="KW-0732">Signal</keyword>
<feature type="chain" id="PRO_5012551256" description="IgE-binding protein" evidence="2">
    <location>
        <begin position="16"/>
        <end position="219"/>
    </location>
</feature>
<proteinExistence type="predicted"/>
<name>A0A1V6PFJ8_PENDC</name>
<dbReference type="OrthoDB" id="5430620at2759"/>
<feature type="compositionally biased region" description="Low complexity" evidence="1">
    <location>
        <begin position="151"/>
        <end position="171"/>
    </location>
</feature>
<evidence type="ECO:0000313" key="3">
    <source>
        <dbReference type="EMBL" id="OQD75795.1"/>
    </source>
</evidence>
<feature type="signal peptide" evidence="2">
    <location>
        <begin position="1"/>
        <end position="15"/>
    </location>
</feature>
<dbReference type="InterPro" id="IPR052820">
    <property type="entry name" value="PhiA_domain"/>
</dbReference>
<organism evidence="3 4">
    <name type="scientific">Penicillium decumbens</name>
    <dbReference type="NCBI Taxonomy" id="69771"/>
    <lineage>
        <taxon>Eukaryota</taxon>
        <taxon>Fungi</taxon>
        <taxon>Dikarya</taxon>
        <taxon>Ascomycota</taxon>
        <taxon>Pezizomycotina</taxon>
        <taxon>Eurotiomycetes</taxon>
        <taxon>Eurotiomycetidae</taxon>
        <taxon>Eurotiales</taxon>
        <taxon>Aspergillaceae</taxon>
        <taxon>Penicillium</taxon>
    </lineage>
</organism>
<accession>A0A1V6PFJ8</accession>
<dbReference type="Proteomes" id="UP000191522">
    <property type="component" value="Unassembled WGS sequence"/>
</dbReference>
<evidence type="ECO:0000313" key="4">
    <source>
        <dbReference type="Proteomes" id="UP000191522"/>
    </source>
</evidence>
<evidence type="ECO:0000256" key="2">
    <source>
        <dbReference type="SAM" id="SignalP"/>
    </source>
</evidence>
<dbReference type="PANTHER" id="PTHR42047:SF1">
    <property type="entry name" value="PROTEIN, PUTATIVE (AFU_ORTHOLOGUE AFUA_6G03560)-RELATED"/>
    <property type="match status" value="1"/>
</dbReference>
<feature type="region of interest" description="Disordered" evidence="1">
    <location>
        <begin position="147"/>
        <end position="171"/>
    </location>
</feature>
<evidence type="ECO:0008006" key="5">
    <source>
        <dbReference type="Google" id="ProtNLM"/>
    </source>
</evidence>
<reference evidence="4" key="1">
    <citation type="journal article" date="2017" name="Nat. Microbiol.">
        <title>Global analysis of biosynthetic gene clusters reveals vast potential of secondary metabolite production in Penicillium species.</title>
        <authorList>
            <person name="Nielsen J.C."/>
            <person name="Grijseels S."/>
            <person name="Prigent S."/>
            <person name="Ji B."/>
            <person name="Dainat J."/>
            <person name="Nielsen K.F."/>
            <person name="Frisvad J.C."/>
            <person name="Workman M."/>
            <person name="Nielsen J."/>
        </authorList>
    </citation>
    <scope>NUCLEOTIDE SEQUENCE [LARGE SCALE GENOMIC DNA]</scope>
    <source>
        <strain evidence="4">IBT 11843</strain>
    </source>
</reference>